<proteinExistence type="predicted"/>
<accession>A0A6J5M8W4</accession>
<name>A0A6J5M8W4_9CAUD</name>
<organism evidence="1">
    <name type="scientific">uncultured Caudovirales phage</name>
    <dbReference type="NCBI Taxonomy" id="2100421"/>
    <lineage>
        <taxon>Viruses</taxon>
        <taxon>Duplodnaviria</taxon>
        <taxon>Heunggongvirae</taxon>
        <taxon>Uroviricota</taxon>
        <taxon>Caudoviricetes</taxon>
        <taxon>Peduoviridae</taxon>
        <taxon>Maltschvirus</taxon>
        <taxon>Maltschvirus maltsch</taxon>
    </lineage>
</organism>
<gene>
    <name evidence="1" type="ORF">UFOVP435_65</name>
</gene>
<dbReference type="EMBL" id="LR796416">
    <property type="protein sequence ID" value="CAB4143128.1"/>
    <property type="molecule type" value="Genomic_DNA"/>
</dbReference>
<protein>
    <submittedName>
        <fullName evidence="1">Uncharacterized protein</fullName>
    </submittedName>
</protein>
<sequence>MGSRINIFQLPVNAYDMDHTTSLKKLLSWGNGIINDHEEISGYVNIDKALQQLGAEYGRVSLVLKSRTSMPSPLPLSPPEFFMCDLEELLVWVKLYGSRLRRAAMSKPTARAYLKMTKDLEDTVEALSKNPDYRSGFMRVLVVVS</sequence>
<evidence type="ECO:0000313" key="1">
    <source>
        <dbReference type="EMBL" id="CAB4143128.1"/>
    </source>
</evidence>
<reference evidence="1" key="1">
    <citation type="submission" date="2020-04" db="EMBL/GenBank/DDBJ databases">
        <authorList>
            <person name="Chiriac C."/>
            <person name="Salcher M."/>
            <person name="Ghai R."/>
            <person name="Kavagutti S V."/>
        </authorList>
    </citation>
    <scope>NUCLEOTIDE SEQUENCE</scope>
</reference>